<keyword evidence="2" id="KW-1185">Reference proteome</keyword>
<accession>A0ACC6PDY7</accession>
<organism evidence="1 2">
    <name type="scientific">Saccharibacillus sacchari</name>
    <dbReference type="NCBI Taxonomy" id="456493"/>
    <lineage>
        <taxon>Bacteria</taxon>
        <taxon>Bacillati</taxon>
        <taxon>Bacillota</taxon>
        <taxon>Bacilli</taxon>
        <taxon>Bacillales</taxon>
        <taxon>Paenibacillaceae</taxon>
        <taxon>Saccharibacillus</taxon>
    </lineage>
</organism>
<gene>
    <name evidence="1" type="ORF">WKI47_14740</name>
</gene>
<reference evidence="1" key="1">
    <citation type="submission" date="2024-03" db="EMBL/GenBank/DDBJ databases">
        <title>Whole genome sequecning of epiphytes from Marcgravia umbellata leaves.</title>
        <authorList>
            <person name="Kumar G."/>
            <person name="Savka M.A."/>
        </authorList>
    </citation>
    <scope>NUCLEOTIDE SEQUENCE</scope>
    <source>
        <strain evidence="1">RIT_BL5</strain>
    </source>
</reference>
<sequence length="352" mass="40615">MLLKELKETMLIPDREILLNRLVSINSADVLLISITSENGVNKLWTLRQIPNWMYEENPDYQPEENRTHRQRMQGSLQERVAFGDQEDGISKMIIQGKPMTFGMSQSTFCTEQDHEAYMKVQHFVEKGMKLASFADVRVDRLFLTFYEQDASELFPDLDLEKELNITLKFNSTFRTVAVHTEPIELEFGDTPEGGKYYFYDPVAGKQRTFSIKALKREDVWKKAEANFEKPAAQSSTTEEWQQFKEQYLDGLELACPKHQDLAVLDYESEDNLRLQFYAKDFLDAKPKVMTDTDVAGKLLFSVFYSSESRPDANGVKLRTTAIGLVDKTFDGTLVVELVNYDMELPEKTIKI</sequence>
<evidence type="ECO:0000313" key="2">
    <source>
        <dbReference type="Proteomes" id="UP001380953"/>
    </source>
</evidence>
<dbReference type="Proteomes" id="UP001380953">
    <property type="component" value="Unassembled WGS sequence"/>
</dbReference>
<protein>
    <submittedName>
        <fullName evidence="1">Uncharacterized protein</fullName>
    </submittedName>
</protein>
<comment type="caution">
    <text evidence="1">The sequence shown here is derived from an EMBL/GenBank/DDBJ whole genome shotgun (WGS) entry which is preliminary data.</text>
</comment>
<proteinExistence type="predicted"/>
<dbReference type="EMBL" id="JBBKAR010000039">
    <property type="protein sequence ID" value="MEJ8305160.1"/>
    <property type="molecule type" value="Genomic_DNA"/>
</dbReference>
<evidence type="ECO:0000313" key="1">
    <source>
        <dbReference type="EMBL" id="MEJ8305160.1"/>
    </source>
</evidence>
<name>A0ACC6PDY7_9BACL</name>